<evidence type="ECO:0000313" key="1">
    <source>
        <dbReference type="EMBL" id="KDE97031.1"/>
    </source>
</evidence>
<dbReference type="Proteomes" id="UP000022835">
    <property type="component" value="Unassembled WGS sequence"/>
</dbReference>
<dbReference type="EMBL" id="JALN02000002">
    <property type="protein sequence ID" value="KDE97031.1"/>
    <property type="molecule type" value="Genomic_DNA"/>
</dbReference>
<reference evidence="1" key="1">
    <citation type="submission" date="2014-05" db="EMBL/GenBank/DDBJ databases">
        <title>Genome sequence of Mycobacterium aromaticivorans strain JS19b1T (= DSM 45407T).</title>
        <authorList>
            <person name="Kwak Y."/>
            <person name="Park G.-S."/>
            <person name="Li Q.X."/>
            <person name="Lee S.-E."/>
            <person name="Shin J.-H."/>
        </authorList>
    </citation>
    <scope>NUCLEOTIDE SEQUENCE [LARGE SCALE GENOMIC DNA]</scope>
    <source>
        <strain evidence="1">JS19b1</strain>
    </source>
</reference>
<gene>
    <name evidence="1" type="ORF">Y900_027410</name>
</gene>
<protein>
    <submittedName>
        <fullName evidence="1">Uncharacterized protein</fullName>
    </submittedName>
</protein>
<evidence type="ECO:0000313" key="2">
    <source>
        <dbReference type="Proteomes" id="UP000022835"/>
    </source>
</evidence>
<dbReference type="AlphaFoldDB" id="A0A064CBH6"/>
<accession>A0A064CBH6</accession>
<dbReference type="STRING" id="1440774.Y900_027410"/>
<sequence>MKQLVADCPDFVFTTTRPRSIAPGDEMPASHLGIWEAFRQNNIPVLGMRDAPWLVRDGRPYAPADCLADGGDAISCGVDRSAVRTLRIN</sequence>
<proteinExistence type="predicted"/>
<dbReference type="eggNOG" id="COG1835">
    <property type="taxonomic scope" value="Bacteria"/>
</dbReference>
<dbReference type="OrthoDB" id="3404679at2"/>
<comment type="caution">
    <text evidence="1">The sequence shown here is derived from an EMBL/GenBank/DDBJ whole genome shotgun (WGS) entry which is preliminary data.</text>
</comment>
<name>A0A064CBH6_9MYCO</name>
<organism evidence="1 2">
    <name type="scientific">Mycolicibacterium aromaticivorans JS19b1 = JCM 16368</name>
    <dbReference type="NCBI Taxonomy" id="1440774"/>
    <lineage>
        <taxon>Bacteria</taxon>
        <taxon>Bacillati</taxon>
        <taxon>Actinomycetota</taxon>
        <taxon>Actinomycetes</taxon>
        <taxon>Mycobacteriales</taxon>
        <taxon>Mycobacteriaceae</taxon>
        <taxon>Mycolicibacterium</taxon>
    </lineage>
</organism>
<keyword evidence="2" id="KW-1185">Reference proteome</keyword>